<evidence type="ECO:0000313" key="3">
    <source>
        <dbReference type="EMBL" id="KAJ4371415.1"/>
    </source>
</evidence>
<evidence type="ECO:0000259" key="2">
    <source>
        <dbReference type="Pfam" id="PF09990"/>
    </source>
</evidence>
<feature type="transmembrane region" description="Helical" evidence="1">
    <location>
        <begin position="59"/>
        <end position="80"/>
    </location>
</feature>
<accession>A0A9W9CN44</accession>
<dbReference type="EMBL" id="JAPEUY010000007">
    <property type="protein sequence ID" value="KAJ4371415.1"/>
    <property type="molecule type" value="Genomic_DNA"/>
</dbReference>
<name>A0A9W9CN44_9PLEO</name>
<feature type="domain" description="DUF2231" evidence="2">
    <location>
        <begin position="4"/>
        <end position="161"/>
    </location>
</feature>
<dbReference type="Pfam" id="PF09990">
    <property type="entry name" value="DUF2231"/>
    <property type="match status" value="1"/>
</dbReference>
<keyword evidence="4" id="KW-1185">Reference proteome</keyword>
<gene>
    <name evidence="3" type="ORF">N0V83_004632</name>
</gene>
<keyword evidence="1" id="KW-0812">Transmembrane</keyword>
<dbReference type="Proteomes" id="UP001140560">
    <property type="component" value="Unassembled WGS sequence"/>
</dbReference>
<organism evidence="3 4">
    <name type="scientific">Neocucurbitaria cava</name>
    <dbReference type="NCBI Taxonomy" id="798079"/>
    <lineage>
        <taxon>Eukaryota</taxon>
        <taxon>Fungi</taxon>
        <taxon>Dikarya</taxon>
        <taxon>Ascomycota</taxon>
        <taxon>Pezizomycotina</taxon>
        <taxon>Dothideomycetes</taxon>
        <taxon>Pleosporomycetidae</taxon>
        <taxon>Pleosporales</taxon>
        <taxon>Pleosporineae</taxon>
        <taxon>Cucurbitariaceae</taxon>
        <taxon>Neocucurbitaria</taxon>
    </lineage>
</organism>
<feature type="transmembrane region" description="Helical" evidence="1">
    <location>
        <begin position="100"/>
        <end position="118"/>
    </location>
</feature>
<keyword evidence="1" id="KW-0472">Membrane</keyword>
<dbReference type="OrthoDB" id="2580011at2759"/>
<dbReference type="AlphaFoldDB" id="A0A9W9CN44"/>
<keyword evidence="1" id="KW-1133">Transmembrane helix</keyword>
<evidence type="ECO:0000313" key="4">
    <source>
        <dbReference type="Proteomes" id="UP001140560"/>
    </source>
</evidence>
<reference evidence="3" key="1">
    <citation type="submission" date="2022-10" db="EMBL/GenBank/DDBJ databases">
        <title>Tapping the CABI collections for fungal endophytes: first genome assemblies for Collariella, Neodidymelliopsis, Ascochyta clinopodiicola, Didymella pomorum, Didymosphaeria variabile, Neocosmospora piperis and Neocucurbitaria cava.</title>
        <authorList>
            <person name="Hill R."/>
        </authorList>
    </citation>
    <scope>NUCLEOTIDE SEQUENCE</scope>
    <source>
        <strain evidence="3">IMI 356814</strain>
    </source>
</reference>
<evidence type="ECO:0000256" key="1">
    <source>
        <dbReference type="SAM" id="Phobius"/>
    </source>
</evidence>
<feature type="transmembrane region" description="Helical" evidence="1">
    <location>
        <begin position="133"/>
        <end position="156"/>
    </location>
</feature>
<proteinExistence type="predicted"/>
<sequence length="173" mass="18523">MPEHPTHPATVHFPLTTTLLTGGLDAAYFLSTYAPTSSVVASAFKTLDIALSPSLFPLLSYYTTILTLLFSAPAVATGAYELMPLIKRDGFSSKKARTGVLHAALNDITVVGALYNWWSRRSNPAFIPSNENILVSTVLAVPATCFAAYLGGTLVYQYGMGFRGASAKAKKEQ</sequence>
<protein>
    <recommendedName>
        <fullName evidence="2">DUF2231 domain-containing protein</fullName>
    </recommendedName>
</protein>
<dbReference type="InterPro" id="IPR019251">
    <property type="entry name" value="DUF2231_TM"/>
</dbReference>
<comment type="caution">
    <text evidence="3">The sequence shown here is derived from an EMBL/GenBank/DDBJ whole genome shotgun (WGS) entry which is preliminary data.</text>
</comment>